<evidence type="ECO:0000313" key="2">
    <source>
        <dbReference type="Proteomes" id="UP000094893"/>
    </source>
</evidence>
<protein>
    <submittedName>
        <fullName evidence="1">Uncharacterized protein</fullName>
    </submittedName>
</protein>
<accession>A0A1C2IJY6</accession>
<evidence type="ECO:0000313" key="1">
    <source>
        <dbReference type="EMBL" id="OCX76241.1"/>
    </source>
</evidence>
<dbReference type="RefSeq" id="WP_024893275.1">
    <property type="nucleotide sequence ID" value="NZ_LWRZ01000067.1"/>
</dbReference>
<reference evidence="1 2" key="1">
    <citation type="journal article" date="2016" name="Int. J. Mol. Sci.">
        <title>Comparative genomics of the extreme acidophile Acidithiobacillus thiooxidans reveals intraspecific divergence and niche adaptation.</title>
        <authorList>
            <person name="Zhang X."/>
            <person name="Feng X."/>
            <person name="Tao J."/>
            <person name="Ma L."/>
            <person name="Xiao Y."/>
            <person name="Liang Y."/>
            <person name="Liu X."/>
            <person name="Yin H."/>
        </authorList>
    </citation>
    <scope>NUCLEOTIDE SEQUENCE [LARGE SCALE GENOMIC DNA]</scope>
    <source>
        <strain evidence="1 2">A02</strain>
    </source>
</reference>
<dbReference type="Proteomes" id="UP000094893">
    <property type="component" value="Unassembled WGS sequence"/>
</dbReference>
<organism evidence="1 2">
    <name type="scientific">Acidithiobacillus thiooxidans</name>
    <name type="common">Thiobacillus thiooxidans</name>
    <dbReference type="NCBI Taxonomy" id="930"/>
    <lineage>
        <taxon>Bacteria</taxon>
        <taxon>Pseudomonadati</taxon>
        <taxon>Pseudomonadota</taxon>
        <taxon>Acidithiobacillia</taxon>
        <taxon>Acidithiobacillales</taxon>
        <taxon>Acidithiobacillaceae</taxon>
        <taxon>Acidithiobacillus</taxon>
    </lineage>
</organism>
<sequence>MYAQLFSETEALLSALHDETDLTAVFHTVFGESSDRLYPTFSRKIRYVEVTELNEKEQALVLRSVIQMFIFHSKYKATRRY</sequence>
<proteinExistence type="predicted"/>
<comment type="caution">
    <text evidence="1">The sequence shown here is derived from an EMBL/GenBank/DDBJ whole genome shotgun (WGS) entry which is preliminary data.</text>
</comment>
<name>A0A1C2IJY6_ACITH</name>
<dbReference type="EMBL" id="LWSA01000028">
    <property type="protein sequence ID" value="OCX76241.1"/>
    <property type="molecule type" value="Genomic_DNA"/>
</dbReference>
<gene>
    <name evidence="1" type="ORF">A6P07_02800</name>
</gene>
<dbReference type="AlphaFoldDB" id="A0A1C2IJY6"/>